<dbReference type="RefSeq" id="WP_096203916.1">
    <property type="nucleotide sequence ID" value="NZ_FZMP01000028.1"/>
</dbReference>
<accession>A0A284VJZ9</accession>
<reference evidence="4" key="1">
    <citation type="submission" date="2017-06" db="EMBL/GenBank/DDBJ databases">
        <authorList>
            <person name="Cremers G."/>
        </authorList>
    </citation>
    <scope>NUCLEOTIDE SEQUENCE [LARGE SCALE GENOMIC DNA]</scope>
</reference>
<dbReference type="Proteomes" id="UP000218615">
    <property type="component" value="Unassembled WGS sequence"/>
</dbReference>
<dbReference type="InterPro" id="IPR029756">
    <property type="entry name" value="MTH1187/YkoF-like"/>
</dbReference>
<feature type="domain" description="Thiamine-binding protein" evidence="2">
    <location>
        <begin position="7"/>
        <end position="99"/>
    </location>
</feature>
<dbReference type="AlphaFoldDB" id="A0A284VJZ9"/>
<dbReference type="Pfam" id="PF01910">
    <property type="entry name" value="Thiamine_BP"/>
    <property type="match status" value="1"/>
</dbReference>
<name>A0A284VJZ9_9EURY</name>
<sequence length="102" mass="11093">MKPIITAELEIVVLGTGNTSMSSYISEAVKAIEKSGVKYQLTPMGTVMEVSSIDEAFNAMRAAHEAVIKKGVKRVVTHLTIDDRKDAPKGMDEKIESVKSKI</sequence>
<evidence type="ECO:0000256" key="1">
    <source>
        <dbReference type="ARBA" id="ARBA00010272"/>
    </source>
</evidence>
<dbReference type="GO" id="GO:0005829">
    <property type="term" value="C:cytosol"/>
    <property type="evidence" value="ECO:0007669"/>
    <property type="project" value="TreeGrafter"/>
</dbReference>
<comment type="similarity">
    <text evidence="1">Belongs to the UPF0045 family.</text>
</comment>
<dbReference type="EMBL" id="FZMP01000028">
    <property type="protein sequence ID" value="SNQ59562.1"/>
    <property type="molecule type" value="Genomic_DNA"/>
</dbReference>
<dbReference type="OrthoDB" id="10763at2157"/>
<dbReference type="InterPro" id="IPR002767">
    <property type="entry name" value="Thiamine_BP"/>
</dbReference>
<keyword evidence="4" id="KW-1185">Reference proteome</keyword>
<evidence type="ECO:0000313" key="4">
    <source>
        <dbReference type="Proteomes" id="UP000218615"/>
    </source>
</evidence>
<dbReference type="SUPFAM" id="SSF89957">
    <property type="entry name" value="MTH1187/YkoF-like"/>
    <property type="match status" value="1"/>
</dbReference>
<evidence type="ECO:0000313" key="3">
    <source>
        <dbReference type="EMBL" id="SNQ59562.1"/>
    </source>
</evidence>
<gene>
    <name evidence="3" type="ORF">MNV_1230003</name>
</gene>
<dbReference type="NCBIfam" id="TIGR00106">
    <property type="entry name" value="MTH1187 family thiamine-binding protein"/>
    <property type="match status" value="1"/>
</dbReference>
<evidence type="ECO:0000259" key="2">
    <source>
        <dbReference type="Pfam" id="PF01910"/>
    </source>
</evidence>
<dbReference type="PANTHER" id="PTHR33777:SF1">
    <property type="entry name" value="UPF0045 PROTEIN ECM15"/>
    <property type="match status" value="1"/>
</dbReference>
<organism evidence="3 4">
    <name type="scientific">Candidatus Methanoperedens nitratireducens</name>
    <dbReference type="NCBI Taxonomy" id="1392998"/>
    <lineage>
        <taxon>Archaea</taxon>
        <taxon>Methanobacteriati</taxon>
        <taxon>Methanobacteriota</taxon>
        <taxon>Stenosarchaea group</taxon>
        <taxon>Methanomicrobia</taxon>
        <taxon>Methanosarcinales</taxon>
        <taxon>ANME-2 cluster</taxon>
        <taxon>Candidatus Methanoperedentaceae</taxon>
        <taxon>Candidatus Methanoperedens</taxon>
    </lineage>
</organism>
<protein>
    <recommendedName>
        <fullName evidence="2">Thiamine-binding protein domain-containing protein</fullName>
    </recommendedName>
</protein>
<dbReference type="InterPro" id="IPR051614">
    <property type="entry name" value="UPF0045_domain"/>
</dbReference>
<dbReference type="PANTHER" id="PTHR33777">
    <property type="entry name" value="UPF0045 PROTEIN ECM15"/>
    <property type="match status" value="1"/>
</dbReference>
<proteinExistence type="inferred from homology"/>
<dbReference type="Gene3D" id="3.30.70.930">
    <property type="match status" value="1"/>
</dbReference>